<dbReference type="EMBL" id="JAQQWM010000003">
    <property type="protein sequence ID" value="KAK8072169.1"/>
    <property type="molecule type" value="Genomic_DNA"/>
</dbReference>
<organism evidence="2 3">
    <name type="scientific">Apiospora saccharicola</name>
    <dbReference type="NCBI Taxonomy" id="335842"/>
    <lineage>
        <taxon>Eukaryota</taxon>
        <taxon>Fungi</taxon>
        <taxon>Dikarya</taxon>
        <taxon>Ascomycota</taxon>
        <taxon>Pezizomycotina</taxon>
        <taxon>Sordariomycetes</taxon>
        <taxon>Xylariomycetidae</taxon>
        <taxon>Amphisphaeriales</taxon>
        <taxon>Apiosporaceae</taxon>
        <taxon>Apiospora</taxon>
    </lineage>
</organism>
<comment type="caution">
    <text evidence="2">The sequence shown here is derived from an EMBL/GenBank/DDBJ whole genome shotgun (WGS) entry which is preliminary data.</text>
</comment>
<dbReference type="Pfam" id="PF01738">
    <property type="entry name" value="DLH"/>
    <property type="match status" value="1"/>
</dbReference>
<proteinExistence type="predicted"/>
<feature type="domain" description="Dienelactone hydrolase" evidence="1">
    <location>
        <begin position="37"/>
        <end position="254"/>
    </location>
</feature>
<evidence type="ECO:0000259" key="1">
    <source>
        <dbReference type="Pfam" id="PF01738"/>
    </source>
</evidence>
<protein>
    <recommendedName>
        <fullName evidence="1">Dienelactone hydrolase domain-containing protein</fullName>
    </recommendedName>
</protein>
<dbReference type="Gene3D" id="3.40.50.1820">
    <property type="entry name" value="alpha/beta hydrolase"/>
    <property type="match status" value="1"/>
</dbReference>
<gene>
    <name evidence="2" type="ORF">PG996_005517</name>
</gene>
<dbReference type="SUPFAM" id="SSF53474">
    <property type="entry name" value="alpha/beta-Hydrolases"/>
    <property type="match status" value="1"/>
</dbReference>
<dbReference type="PANTHER" id="PTHR47668">
    <property type="entry name" value="DIENELACTONE HYDROLASE FAMILY PROTEIN (AFU_ORTHOLOGUE AFUA_6G01940)"/>
    <property type="match status" value="1"/>
</dbReference>
<dbReference type="InterPro" id="IPR002925">
    <property type="entry name" value="Dienelactn_hydro"/>
</dbReference>
<reference evidence="2 3" key="1">
    <citation type="submission" date="2023-01" db="EMBL/GenBank/DDBJ databases">
        <title>Analysis of 21 Apiospora genomes using comparative genomics revels a genus with tremendous synthesis potential of carbohydrate active enzymes and secondary metabolites.</title>
        <authorList>
            <person name="Sorensen T."/>
        </authorList>
    </citation>
    <scope>NUCLEOTIDE SEQUENCE [LARGE SCALE GENOMIC DNA]</scope>
    <source>
        <strain evidence="2 3">CBS 83171</strain>
    </source>
</reference>
<accession>A0ABR1VQI1</accession>
<dbReference type="InterPro" id="IPR029058">
    <property type="entry name" value="AB_hydrolase_fold"/>
</dbReference>
<name>A0ABR1VQI1_9PEZI</name>
<evidence type="ECO:0000313" key="3">
    <source>
        <dbReference type="Proteomes" id="UP001446871"/>
    </source>
</evidence>
<dbReference type="PANTHER" id="PTHR47668:SF1">
    <property type="entry name" value="DIENELACTONE HYDROLASE DOMAIN-CONTAINING PROTEIN-RELATED"/>
    <property type="match status" value="1"/>
</dbReference>
<dbReference type="Proteomes" id="UP001446871">
    <property type="component" value="Unassembled WGS sequence"/>
</dbReference>
<keyword evidence="3" id="KW-1185">Reference proteome</keyword>
<sequence length="256" mass="28459">MSTMPAQGGHSQACCNIPPVVSEGYQNKGSYEEIGGFKSYVTGPKDAAKGVLVIYDIFGYYEQTLQGADIMSNSDDHQKYKVVMPDWFKGEPAPSRGEFPPDTEEKQKNLGAFFGRFPPPSVAEKVPAYMEAAKEKFPEVKEWAILGYCWGGKVVSLVLASPENVFKAGVECHPAMVEPEDARNIKVPLCMLASKDEPVEDVKKFEANLSGAKHVETFGDQIHGWMAARSDLKDSRVKEEYIRGYKTVLEFFQKNL</sequence>
<evidence type="ECO:0000313" key="2">
    <source>
        <dbReference type="EMBL" id="KAK8072169.1"/>
    </source>
</evidence>